<dbReference type="AlphaFoldDB" id="A0A845VA21"/>
<organism evidence="1 2">
    <name type="scientific">Wenzhouxiangella limi</name>
    <dbReference type="NCBI Taxonomy" id="2707351"/>
    <lineage>
        <taxon>Bacteria</taxon>
        <taxon>Pseudomonadati</taxon>
        <taxon>Pseudomonadota</taxon>
        <taxon>Gammaproteobacteria</taxon>
        <taxon>Chromatiales</taxon>
        <taxon>Wenzhouxiangellaceae</taxon>
        <taxon>Wenzhouxiangella</taxon>
    </lineage>
</organism>
<proteinExistence type="predicted"/>
<accession>A0A845VA21</accession>
<sequence length="105" mass="11786">MTIDVAFLSAFVLKSNLEEHYPGGLTAFSDDFPRHRTDDQLVRLSAMSGGELREEVDQLISRGIPVDRISIADWTGGPWENSPGIRFHAIETDSFPPKRWRASAE</sequence>
<comment type="caution">
    <text evidence="1">The sequence shown here is derived from an EMBL/GenBank/DDBJ whole genome shotgun (WGS) entry which is preliminary data.</text>
</comment>
<protein>
    <submittedName>
        <fullName evidence="1">Uncharacterized protein</fullName>
    </submittedName>
</protein>
<dbReference type="EMBL" id="JAAGSC010000044">
    <property type="protein sequence ID" value="NDY96971.1"/>
    <property type="molecule type" value="Genomic_DNA"/>
</dbReference>
<keyword evidence="2" id="KW-1185">Reference proteome</keyword>
<evidence type="ECO:0000313" key="1">
    <source>
        <dbReference type="EMBL" id="NDY96971.1"/>
    </source>
</evidence>
<reference evidence="1 2" key="1">
    <citation type="submission" date="2020-02" db="EMBL/GenBank/DDBJ databases">
        <authorList>
            <person name="Zhang X.-Y."/>
        </authorList>
    </citation>
    <scope>NUCLEOTIDE SEQUENCE [LARGE SCALE GENOMIC DNA]</scope>
    <source>
        <strain evidence="1 2">C33</strain>
    </source>
</reference>
<dbReference type="Proteomes" id="UP000484885">
    <property type="component" value="Unassembled WGS sequence"/>
</dbReference>
<evidence type="ECO:0000313" key="2">
    <source>
        <dbReference type="Proteomes" id="UP000484885"/>
    </source>
</evidence>
<gene>
    <name evidence="1" type="ORF">G3I74_14665</name>
</gene>
<name>A0A845VA21_9GAMM</name>